<protein>
    <recommendedName>
        <fullName evidence="10">Glycerol-3-phosphate acyltransferase</fullName>
    </recommendedName>
    <alternativeName>
        <fullName evidence="10">Acyl-PO4 G3P acyltransferase</fullName>
    </alternativeName>
    <alternativeName>
        <fullName evidence="10">Acyl-phosphate--glycerol-3-phosphate acyltransferase</fullName>
    </alternativeName>
    <alternativeName>
        <fullName evidence="10">G3P acyltransferase</fullName>
        <shortName evidence="10">GPAT</shortName>
        <ecNumber evidence="10">2.3.1.275</ecNumber>
    </alternativeName>
    <alternativeName>
        <fullName evidence="10">Lysophosphatidic acid synthase</fullName>
        <shortName evidence="10">LPA synthase</shortName>
    </alternativeName>
</protein>
<evidence type="ECO:0000256" key="10">
    <source>
        <dbReference type="HAMAP-Rule" id="MF_01043"/>
    </source>
</evidence>
<keyword evidence="4 10" id="KW-0812">Transmembrane</keyword>
<name>A0A8J6PAM3_9GAMM</name>
<comment type="function">
    <text evidence="10">Catalyzes the transfer of an acyl group from acyl-phosphate (acyl-PO(4)) to glycerol-3-phosphate (G3P) to form lysophosphatidic acid (LPA). This enzyme utilizes acyl-phosphate as fatty acyl donor, but not acyl-CoA or acyl-ACP.</text>
</comment>
<dbReference type="AlphaFoldDB" id="A0A8J6PAM3"/>
<keyword evidence="11" id="KW-0012">Acyltransferase</keyword>
<keyword evidence="3 10" id="KW-0808">Transferase</keyword>
<dbReference type="InterPro" id="IPR003811">
    <property type="entry name" value="G3P_acylTferase_PlsY"/>
</dbReference>
<evidence type="ECO:0000256" key="6">
    <source>
        <dbReference type="ARBA" id="ARBA00023098"/>
    </source>
</evidence>
<dbReference type="GO" id="GO:0043772">
    <property type="term" value="F:acyl-phosphate glycerol-3-phosphate acyltransferase activity"/>
    <property type="evidence" value="ECO:0007669"/>
    <property type="project" value="UniProtKB-UniRule"/>
</dbReference>
<evidence type="ECO:0000256" key="5">
    <source>
        <dbReference type="ARBA" id="ARBA00022989"/>
    </source>
</evidence>
<keyword evidence="8 10" id="KW-0594">Phospholipid biosynthesis</keyword>
<evidence type="ECO:0000256" key="3">
    <source>
        <dbReference type="ARBA" id="ARBA00022679"/>
    </source>
</evidence>
<sequence>MNELTDIALVAASYLIGSLSAAILVCRLLGLPDPRSEGSKNPGATNVLRLGGKKAALLTLGGDMLKGLMPVAIAVQLGVDEITLSLTLLAAFMGHLYPIFFGFKGGKGVATALGALIGLHWSIGLATVTTWVLMAALFRYSSLSALTAILLAPLYVWHLFPEPNSEILTATMATVTALLYWRHRSNIQNLISGREDRIGAKKSS</sequence>
<comment type="subunit">
    <text evidence="10">Probably interacts with PlsX.</text>
</comment>
<evidence type="ECO:0000313" key="12">
    <source>
        <dbReference type="Proteomes" id="UP000654401"/>
    </source>
</evidence>
<dbReference type="EMBL" id="JACNFK010000023">
    <property type="protein sequence ID" value="MBC8519471.1"/>
    <property type="molecule type" value="Genomic_DNA"/>
</dbReference>
<reference evidence="11 12" key="1">
    <citation type="submission" date="2020-08" db="EMBL/GenBank/DDBJ databases">
        <title>Bridging the membrane lipid divide: bacteria of the FCB group superphylum have the potential to synthesize archaeal ether lipids.</title>
        <authorList>
            <person name="Villanueva L."/>
            <person name="Von Meijenfeldt F.A.B."/>
            <person name="Westbye A.B."/>
            <person name="Yadav S."/>
            <person name="Hopmans E.C."/>
            <person name="Dutilh B.E."/>
            <person name="Sinninghe Damste J.S."/>
        </authorList>
    </citation>
    <scope>NUCLEOTIDE SEQUENCE [LARGE SCALE GENOMIC DNA]</scope>
    <source>
        <strain evidence="11">NIOZ-UU100</strain>
    </source>
</reference>
<organism evidence="11 12">
    <name type="scientific">Candidatus Thiopontia autotrophica</name>
    <dbReference type="NCBI Taxonomy" id="2841688"/>
    <lineage>
        <taxon>Bacteria</taxon>
        <taxon>Pseudomonadati</taxon>
        <taxon>Pseudomonadota</taxon>
        <taxon>Gammaproteobacteria</taxon>
        <taxon>Candidatus Thiopontia</taxon>
    </lineage>
</organism>
<evidence type="ECO:0000256" key="1">
    <source>
        <dbReference type="ARBA" id="ARBA00022475"/>
    </source>
</evidence>
<accession>A0A8J6PAM3</accession>
<dbReference type="HAMAP" id="MF_01043">
    <property type="entry name" value="PlsY"/>
    <property type="match status" value="1"/>
</dbReference>
<comment type="similarity">
    <text evidence="10">Belongs to the PlsY family.</text>
</comment>
<evidence type="ECO:0000313" key="11">
    <source>
        <dbReference type="EMBL" id="MBC8519471.1"/>
    </source>
</evidence>
<dbReference type="SMART" id="SM01207">
    <property type="entry name" value="G3P_acyltransf"/>
    <property type="match status" value="1"/>
</dbReference>
<keyword evidence="9 10" id="KW-1208">Phospholipid metabolism</keyword>
<feature type="transmembrane region" description="Helical" evidence="10">
    <location>
        <begin position="140"/>
        <end position="158"/>
    </location>
</feature>
<comment type="caution">
    <text evidence="11">The sequence shown here is derived from an EMBL/GenBank/DDBJ whole genome shotgun (WGS) entry which is preliminary data.</text>
</comment>
<dbReference type="PANTHER" id="PTHR30309:SF0">
    <property type="entry name" value="GLYCEROL-3-PHOSPHATE ACYLTRANSFERASE-RELATED"/>
    <property type="match status" value="1"/>
</dbReference>
<proteinExistence type="inferred from homology"/>
<keyword evidence="6 10" id="KW-0443">Lipid metabolism</keyword>
<evidence type="ECO:0000256" key="8">
    <source>
        <dbReference type="ARBA" id="ARBA00023209"/>
    </source>
</evidence>
<feature type="transmembrane region" description="Helical" evidence="10">
    <location>
        <begin position="109"/>
        <end position="133"/>
    </location>
</feature>
<dbReference type="NCBIfam" id="TIGR00023">
    <property type="entry name" value="glycerol-3-phosphate 1-O-acyltransferase PlsY"/>
    <property type="match status" value="1"/>
</dbReference>
<keyword evidence="5 10" id="KW-1133">Transmembrane helix</keyword>
<evidence type="ECO:0000256" key="4">
    <source>
        <dbReference type="ARBA" id="ARBA00022692"/>
    </source>
</evidence>
<feature type="transmembrane region" description="Helical" evidence="10">
    <location>
        <begin position="55"/>
        <end position="75"/>
    </location>
</feature>
<dbReference type="Proteomes" id="UP000654401">
    <property type="component" value="Unassembled WGS sequence"/>
</dbReference>
<feature type="transmembrane region" description="Helical" evidence="10">
    <location>
        <begin position="7"/>
        <end position="30"/>
    </location>
</feature>
<feature type="transmembrane region" description="Helical" evidence="10">
    <location>
        <begin position="82"/>
        <end position="103"/>
    </location>
</feature>
<dbReference type="UniPathway" id="UPA00085"/>
<feature type="transmembrane region" description="Helical" evidence="10">
    <location>
        <begin position="164"/>
        <end position="181"/>
    </location>
</feature>
<dbReference type="EC" id="2.3.1.275" evidence="10"/>
<dbReference type="PANTHER" id="PTHR30309">
    <property type="entry name" value="INNER MEMBRANE PROTEIN YGIH"/>
    <property type="match status" value="1"/>
</dbReference>
<dbReference type="GO" id="GO:0008654">
    <property type="term" value="P:phospholipid biosynthetic process"/>
    <property type="evidence" value="ECO:0007669"/>
    <property type="project" value="UniProtKB-UniRule"/>
</dbReference>
<evidence type="ECO:0000256" key="2">
    <source>
        <dbReference type="ARBA" id="ARBA00022516"/>
    </source>
</evidence>
<comment type="subcellular location">
    <subcellularLocation>
        <location evidence="10">Cell membrane</location>
        <topology evidence="10">Multi-pass membrane protein</topology>
    </subcellularLocation>
</comment>
<keyword evidence="2 10" id="KW-0444">Lipid biosynthesis</keyword>
<dbReference type="Pfam" id="PF02660">
    <property type="entry name" value="G3P_acyltransf"/>
    <property type="match status" value="1"/>
</dbReference>
<gene>
    <name evidence="10 11" type="primary">plsY</name>
    <name evidence="11" type="ORF">H8D24_03565</name>
</gene>
<comment type="pathway">
    <text evidence="10">Lipid metabolism; phospholipid metabolism.</text>
</comment>
<comment type="catalytic activity">
    <reaction evidence="10">
        <text>an acyl phosphate + sn-glycerol 3-phosphate = a 1-acyl-sn-glycero-3-phosphate + phosphate</text>
        <dbReference type="Rhea" id="RHEA:34075"/>
        <dbReference type="ChEBI" id="CHEBI:43474"/>
        <dbReference type="ChEBI" id="CHEBI:57597"/>
        <dbReference type="ChEBI" id="CHEBI:57970"/>
        <dbReference type="ChEBI" id="CHEBI:59918"/>
        <dbReference type="EC" id="2.3.1.275"/>
    </reaction>
</comment>
<keyword evidence="7 10" id="KW-0472">Membrane</keyword>
<evidence type="ECO:0000256" key="7">
    <source>
        <dbReference type="ARBA" id="ARBA00023136"/>
    </source>
</evidence>
<evidence type="ECO:0000256" key="9">
    <source>
        <dbReference type="ARBA" id="ARBA00023264"/>
    </source>
</evidence>
<dbReference type="GO" id="GO:0005886">
    <property type="term" value="C:plasma membrane"/>
    <property type="evidence" value="ECO:0007669"/>
    <property type="project" value="UniProtKB-SubCell"/>
</dbReference>
<keyword evidence="1 10" id="KW-1003">Cell membrane</keyword>